<evidence type="ECO:0000256" key="2">
    <source>
        <dbReference type="ARBA" id="ARBA00022448"/>
    </source>
</evidence>
<dbReference type="SUPFAM" id="SSF103473">
    <property type="entry name" value="MFS general substrate transporter"/>
    <property type="match status" value="1"/>
</dbReference>
<dbReference type="NCBIfam" id="TIGR00901">
    <property type="entry name" value="2A0125"/>
    <property type="match status" value="1"/>
</dbReference>
<feature type="transmembrane region" description="Helical" evidence="6">
    <location>
        <begin position="25"/>
        <end position="46"/>
    </location>
</feature>
<evidence type="ECO:0000256" key="1">
    <source>
        <dbReference type="ARBA" id="ARBA00004141"/>
    </source>
</evidence>
<reference evidence="8 9" key="1">
    <citation type="submission" date="2023-07" db="EMBL/GenBank/DDBJ databases">
        <title>Sorghum-associated microbial communities from plants grown in Nebraska, USA.</title>
        <authorList>
            <person name="Schachtman D."/>
        </authorList>
    </citation>
    <scope>NUCLEOTIDE SEQUENCE [LARGE SCALE GENOMIC DNA]</scope>
    <source>
        <strain evidence="8 9">BE190</strain>
    </source>
</reference>
<protein>
    <submittedName>
        <fullName evidence="8">PAT family beta-lactamase induction signal transducer AmpG</fullName>
    </submittedName>
</protein>
<dbReference type="RefSeq" id="WP_310073326.1">
    <property type="nucleotide sequence ID" value="NZ_JAVDVX010000005.1"/>
</dbReference>
<feature type="transmembrane region" description="Helical" evidence="6">
    <location>
        <begin position="336"/>
        <end position="361"/>
    </location>
</feature>
<evidence type="ECO:0000256" key="4">
    <source>
        <dbReference type="ARBA" id="ARBA00022989"/>
    </source>
</evidence>
<feature type="transmembrane region" description="Helical" evidence="6">
    <location>
        <begin position="58"/>
        <end position="77"/>
    </location>
</feature>
<dbReference type="InterPro" id="IPR036259">
    <property type="entry name" value="MFS_trans_sf"/>
</dbReference>
<keyword evidence="5 6" id="KW-0472">Membrane</keyword>
<evidence type="ECO:0000256" key="3">
    <source>
        <dbReference type="ARBA" id="ARBA00022692"/>
    </source>
</evidence>
<keyword evidence="4 6" id="KW-1133">Transmembrane helix</keyword>
<feature type="domain" description="Major facilitator superfamily (MFS) profile" evidence="7">
    <location>
        <begin position="29"/>
        <end position="425"/>
    </location>
</feature>
<evidence type="ECO:0000256" key="5">
    <source>
        <dbReference type="ARBA" id="ARBA00023136"/>
    </source>
</evidence>
<dbReference type="PANTHER" id="PTHR12778:SF10">
    <property type="entry name" value="MAJOR FACILITATOR SUPERFAMILY DOMAIN-CONTAINING PROTEIN 3"/>
    <property type="match status" value="1"/>
</dbReference>
<evidence type="ECO:0000313" key="9">
    <source>
        <dbReference type="Proteomes" id="UP001253595"/>
    </source>
</evidence>
<sequence length="433" mass="46817">MMTPTAQTSPEENNYKGWRGIKRAFATPSALTMLFLGFGSGLPFLLVGVTLSTWLRDTGVALSVIGLISYASFFYVLKFLWAPLIDRYPLPFLGRRKGWLALSQLLLIVALSSMAIIGPQSSLLLFVALAGLVAFAGATQDIVIDAYRIEVAPVESQAALAATYILGYRFGLIISGAIALYLAELTGWTTAYLIMAACILLPLLAGLLSKEPAAQELIVREIRLWDAFIKPFQEFFSRNGFWLALALLAFVGLFKLPDQMIGVLAGPFYLDSGYTKADIATVSKVYGVWIGIAGAFLGGICIAAFSLRSMLVIAALAISVSNVAYLLMAHNPGESWAFFATISADNLSQGFAGVVLVAFMSSLTNRNFTATQYALLVSLAHLPGKFIGGLSGYIVEASSYSTFFIMSTFSVIPTLLLLAWIWHRIQGDNSQNL</sequence>
<evidence type="ECO:0000313" key="8">
    <source>
        <dbReference type="EMBL" id="MDR7090751.1"/>
    </source>
</evidence>
<evidence type="ECO:0000259" key="7">
    <source>
        <dbReference type="PROSITE" id="PS50850"/>
    </source>
</evidence>
<proteinExistence type="predicted"/>
<gene>
    <name evidence="8" type="ORF">J2X05_002777</name>
</gene>
<comment type="caution">
    <text evidence="8">The sequence shown here is derived from an EMBL/GenBank/DDBJ whole genome shotgun (WGS) entry which is preliminary data.</text>
</comment>
<dbReference type="Gene3D" id="1.20.1250.20">
    <property type="entry name" value="MFS general substrate transporter like domains"/>
    <property type="match status" value="1"/>
</dbReference>
<feature type="transmembrane region" description="Helical" evidence="6">
    <location>
        <begin position="123"/>
        <end position="147"/>
    </location>
</feature>
<feature type="transmembrane region" description="Helical" evidence="6">
    <location>
        <begin position="240"/>
        <end position="265"/>
    </location>
</feature>
<dbReference type="InterPro" id="IPR020846">
    <property type="entry name" value="MFS_dom"/>
</dbReference>
<feature type="transmembrane region" description="Helical" evidence="6">
    <location>
        <begin position="285"/>
        <end position="305"/>
    </location>
</feature>
<dbReference type="PROSITE" id="PS50850">
    <property type="entry name" value="MFS"/>
    <property type="match status" value="1"/>
</dbReference>
<accession>A0ABU1UZY8</accession>
<dbReference type="PANTHER" id="PTHR12778">
    <property type="entry name" value="SOLUTE CARRIER FAMILY 33 ACETYL-COA TRANSPORTER -RELATED"/>
    <property type="match status" value="1"/>
</dbReference>
<dbReference type="Proteomes" id="UP001253595">
    <property type="component" value="Unassembled WGS sequence"/>
</dbReference>
<comment type="subcellular location">
    <subcellularLocation>
        <location evidence="1">Membrane</location>
        <topology evidence="1">Multi-pass membrane protein</topology>
    </subcellularLocation>
</comment>
<dbReference type="InterPro" id="IPR011701">
    <property type="entry name" value="MFS"/>
</dbReference>
<keyword evidence="2" id="KW-0813">Transport</keyword>
<feature type="transmembrane region" description="Helical" evidence="6">
    <location>
        <begin position="373"/>
        <end position="394"/>
    </location>
</feature>
<name>A0ABU1UZY8_9GAMM</name>
<keyword evidence="3 6" id="KW-0812">Transmembrane</keyword>
<dbReference type="EMBL" id="JAVDVX010000005">
    <property type="protein sequence ID" value="MDR7090751.1"/>
    <property type="molecule type" value="Genomic_DNA"/>
</dbReference>
<evidence type="ECO:0000256" key="6">
    <source>
        <dbReference type="SAM" id="Phobius"/>
    </source>
</evidence>
<feature type="transmembrane region" description="Helical" evidence="6">
    <location>
        <begin position="400"/>
        <end position="422"/>
    </location>
</feature>
<keyword evidence="9" id="KW-1185">Reference proteome</keyword>
<feature type="transmembrane region" description="Helical" evidence="6">
    <location>
        <begin position="159"/>
        <end position="183"/>
    </location>
</feature>
<feature type="transmembrane region" description="Helical" evidence="6">
    <location>
        <begin position="98"/>
        <end position="117"/>
    </location>
</feature>
<organism evidence="8 9">
    <name type="scientific">Cellvibrio fibrivorans</name>
    <dbReference type="NCBI Taxonomy" id="126350"/>
    <lineage>
        <taxon>Bacteria</taxon>
        <taxon>Pseudomonadati</taxon>
        <taxon>Pseudomonadota</taxon>
        <taxon>Gammaproteobacteria</taxon>
        <taxon>Cellvibrionales</taxon>
        <taxon>Cellvibrionaceae</taxon>
        <taxon>Cellvibrio</taxon>
    </lineage>
</organism>
<feature type="transmembrane region" description="Helical" evidence="6">
    <location>
        <begin position="312"/>
        <end position="330"/>
    </location>
</feature>
<dbReference type="InterPro" id="IPR004752">
    <property type="entry name" value="AmpG_permease/AT-1"/>
</dbReference>
<dbReference type="Pfam" id="PF07690">
    <property type="entry name" value="MFS_1"/>
    <property type="match status" value="1"/>
</dbReference>
<feature type="transmembrane region" description="Helical" evidence="6">
    <location>
        <begin position="189"/>
        <end position="208"/>
    </location>
</feature>